<accession>A0AAE6B7M3</accession>
<name>A0AAE6B7M3_AGRTU</name>
<dbReference type="Proteomes" id="UP000298579">
    <property type="component" value="Chromosome circular"/>
</dbReference>
<reference evidence="1 2" key="1">
    <citation type="submission" date="2019-04" db="EMBL/GenBank/DDBJ databases">
        <title>Complete genome sequence of Agrobacterium tumefaciens CFBP5877.</title>
        <authorList>
            <person name="Huang Y.-Y."/>
            <person name="Chiang H.-Y."/>
            <person name="Chou L."/>
            <person name="Lai E.-M."/>
            <person name="Kuo C.-H."/>
        </authorList>
    </citation>
    <scope>NUCLEOTIDE SEQUENCE [LARGE SCALE GENOMIC DNA]</scope>
    <source>
        <strain evidence="1 2">CFBP5877</strain>
    </source>
</reference>
<dbReference type="AlphaFoldDB" id="A0AAE6B7M3"/>
<dbReference type="EMBL" id="CP039897">
    <property type="protein sequence ID" value="QCL77829.1"/>
    <property type="molecule type" value="Genomic_DNA"/>
</dbReference>
<evidence type="ECO:0000313" key="2">
    <source>
        <dbReference type="Proteomes" id="UP000298579"/>
    </source>
</evidence>
<protein>
    <submittedName>
        <fullName evidence="1">Uncharacterized protein</fullName>
    </submittedName>
</protein>
<evidence type="ECO:0000313" key="1">
    <source>
        <dbReference type="EMBL" id="QCL77829.1"/>
    </source>
</evidence>
<sequence>MHLQHGQRDEPVDGDELDRLGAIGEGYFNDLCLKAKLKCSTVFPDKTGKDFVVETSLQPATPERSLDKRPAPTQIIAQVKTILAKNSTVRISMSVAERLTKDTRPAIICVFRIGADDTIKSMAIIHLLDDQLASILKRMRRASTRGRVQPHKNSISIKVPNASWVEASKTELARTLMALPGPGMADYAKEKMRQLDELGFDQSRFTLHFSVTTRSENDLADQFLGLSPLSADNVNLFENRFSIPLPVEDASGPGTLHFEPHHSLHGTLELKSTVTETAVKTTASIAMIGPPILSEDNIRLSAQTPLGRIILGGGGWTYRYPDNFSLADHHTAKTWEDYLLFNGILARGRFRVTLFADDREPLAMEVDEPPRAFDKFDQYANLADLVRKILSHADLEDVRFPMARARDESRQLSYLARVLETTDGMFSVVDDSEPPIELKSEKTAYVSALDLMGTWVGVFFPMTVNTEDVDGVRSLVGKQSSKAIIEKLNDTKLEASFEGFREKYSSISGVTSIFVQAPGEFWSSKVAIVVD</sequence>
<dbReference type="RefSeq" id="WP_080826201.1">
    <property type="nucleotide sequence ID" value="NZ_CP039888.1"/>
</dbReference>
<gene>
    <name evidence="1" type="ORF">CFBP5877_01150</name>
</gene>
<organism evidence="1 2">
    <name type="scientific">Agrobacterium tumefaciens</name>
    <dbReference type="NCBI Taxonomy" id="358"/>
    <lineage>
        <taxon>Bacteria</taxon>
        <taxon>Pseudomonadati</taxon>
        <taxon>Pseudomonadota</taxon>
        <taxon>Alphaproteobacteria</taxon>
        <taxon>Hyphomicrobiales</taxon>
        <taxon>Rhizobiaceae</taxon>
        <taxon>Rhizobium/Agrobacterium group</taxon>
        <taxon>Agrobacterium</taxon>
        <taxon>Agrobacterium tumefaciens complex</taxon>
    </lineage>
</organism>
<proteinExistence type="predicted"/>